<name>A0ABV3NZP4_9ENTR</name>
<evidence type="ECO:0000313" key="2">
    <source>
        <dbReference type="EMBL" id="MEW7315018.1"/>
    </source>
</evidence>
<feature type="region of interest" description="Disordered" evidence="1">
    <location>
        <begin position="78"/>
        <end position="107"/>
    </location>
</feature>
<evidence type="ECO:0000256" key="1">
    <source>
        <dbReference type="SAM" id="MobiDB-lite"/>
    </source>
</evidence>
<accession>A0ABV3NZP4</accession>
<dbReference type="RefSeq" id="WP_367597026.1">
    <property type="nucleotide sequence ID" value="NZ_JBFMVT010000002.1"/>
</dbReference>
<reference evidence="2 3" key="1">
    <citation type="submission" date="2024-07" db="EMBL/GenBank/DDBJ databases">
        <authorList>
            <person name="Wang L."/>
        </authorList>
    </citation>
    <scope>NUCLEOTIDE SEQUENCE [LARGE SCALE GENOMIC DNA]</scope>
    <source>
        <strain evidence="2 3">WL359</strain>
    </source>
</reference>
<comment type="caution">
    <text evidence="2">The sequence shown here is derived from an EMBL/GenBank/DDBJ whole genome shotgun (WGS) entry which is preliminary data.</text>
</comment>
<dbReference type="EMBL" id="JBFMVT010000002">
    <property type="protein sequence ID" value="MEW7315018.1"/>
    <property type="molecule type" value="Genomic_DNA"/>
</dbReference>
<protein>
    <submittedName>
        <fullName evidence="2">Uncharacterized protein</fullName>
    </submittedName>
</protein>
<dbReference type="Gene3D" id="1.20.5.5260">
    <property type="match status" value="1"/>
</dbReference>
<keyword evidence="3" id="KW-1185">Reference proteome</keyword>
<proteinExistence type="predicted"/>
<sequence length="107" mass="12134">MNRNKYEQLIDKVIGEAVLSILQEHGPINTKALIARLQTMEASEKDPQRRDVIADVIADISNNRLGSSRNTLAFSQREWGTESHMNQDKNVYPLFGDRNEPGSSKKH</sequence>
<evidence type="ECO:0000313" key="3">
    <source>
        <dbReference type="Proteomes" id="UP001555342"/>
    </source>
</evidence>
<gene>
    <name evidence="2" type="ORF">AB1E22_20305</name>
</gene>
<dbReference type="Proteomes" id="UP001555342">
    <property type="component" value="Unassembled WGS sequence"/>
</dbReference>
<organism evidence="2 3">
    <name type="scientific">Buttiauxella gaviniae</name>
    <dbReference type="NCBI Taxonomy" id="82990"/>
    <lineage>
        <taxon>Bacteria</taxon>
        <taxon>Pseudomonadati</taxon>
        <taxon>Pseudomonadota</taxon>
        <taxon>Gammaproteobacteria</taxon>
        <taxon>Enterobacterales</taxon>
        <taxon>Enterobacteriaceae</taxon>
        <taxon>Buttiauxella</taxon>
    </lineage>
</organism>